<dbReference type="PRINTS" id="PR01254">
    <property type="entry name" value="PGNDSYNTHASE"/>
</dbReference>
<dbReference type="AlphaFoldDB" id="A0A7K7A688"/>
<accession>A0A7K7A688</accession>
<evidence type="ECO:0000313" key="6">
    <source>
        <dbReference type="Proteomes" id="UP000538817"/>
    </source>
</evidence>
<name>A0A7K7A688_9AVES</name>
<reference evidence="5 6" key="1">
    <citation type="submission" date="2019-09" db="EMBL/GenBank/DDBJ databases">
        <title>Bird 10,000 Genomes (B10K) Project - Family phase.</title>
        <authorList>
            <person name="Zhang G."/>
        </authorList>
    </citation>
    <scope>NUCLEOTIDE SEQUENCE [LARGE SCALE GENOMIC DNA]</scope>
    <source>
        <strain evidence="5">B10K-MSB-04</strain>
    </source>
</reference>
<protein>
    <submittedName>
        <fullName evidence="5">LCN15 protein</fullName>
    </submittedName>
</protein>
<dbReference type="PROSITE" id="PS00213">
    <property type="entry name" value="LIPOCALIN"/>
    <property type="match status" value="1"/>
</dbReference>
<evidence type="ECO:0000256" key="3">
    <source>
        <dbReference type="SAM" id="SignalP"/>
    </source>
</evidence>
<feature type="non-terminal residue" evidence="5">
    <location>
        <position position="186"/>
    </location>
</feature>
<dbReference type="InterPro" id="IPR002345">
    <property type="entry name" value="Lipocalin"/>
</dbReference>
<keyword evidence="3" id="KW-0732">Signal</keyword>
<comment type="similarity">
    <text evidence="1 2">Belongs to the calycin superfamily. Lipocalin family.</text>
</comment>
<dbReference type="InterPro" id="IPR012674">
    <property type="entry name" value="Calycin"/>
</dbReference>
<dbReference type="PANTHER" id="PTHR11430">
    <property type="entry name" value="LIPOCALIN"/>
    <property type="match status" value="1"/>
</dbReference>
<proteinExistence type="inferred from homology"/>
<dbReference type="InterPro" id="IPR000566">
    <property type="entry name" value="Lipocln_cytosolic_FA-bd_dom"/>
</dbReference>
<dbReference type="PRINTS" id="PR00179">
    <property type="entry name" value="LIPOCALIN"/>
</dbReference>
<feature type="non-terminal residue" evidence="5">
    <location>
        <position position="1"/>
    </location>
</feature>
<comment type="caution">
    <text evidence="5">The sequence shown here is derived from an EMBL/GenBank/DDBJ whole genome shotgun (WGS) entry which is preliminary data.</text>
</comment>
<evidence type="ECO:0000256" key="1">
    <source>
        <dbReference type="ARBA" id="ARBA00006889"/>
    </source>
</evidence>
<organism evidence="5 6">
    <name type="scientific">Nothoprocta pentlandii</name>
    <dbReference type="NCBI Taxonomy" id="2585814"/>
    <lineage>
        <taxon>Eukaryota</taxon>
        <taxon>Metazoa</taxon>
        <taxon>Chordata</taxon>
        <taxon>Craniata</taxon>
        <taxon>Vertebrata</taxon>
        <taxon>Euteleostomi</taxon>
        <taxon>Archelosauria</taxon>
        <taxon>Archosauria</taxon>
        <taxon>Dinosauria</taxon>
        <taxon>Saurischia</taxon>
        <taxon>Theropoda</taxon>
        <taxon>Coelurosauria</taxon>
        <taxon>Aves</taxon>
        <taxon>Palaeognathae</taxon>
        <taxon>Tinamiformes</taxon>
        <taxon>Tinamidae</taxon>
        <taxon>Nothoprocta</taxon>
    </lineage>
</organism>
<keyword evidence="6" id="KW-1185">Reference proteome</keyword>
<evidence type="ECO:0000259" key="4">
    <source>
        <dbReference type="Pfam" id="PF00061"/>
    </source>
</evidence>
<gene>
    <name evidence="5" type="primary">Lcn15</name>
    <name evidence="5" type="ORF">NOTPEN_R01419</name>
</gene>
<dbReference type="Pfam" id="PF00061">
    <property type="entry name" value="Lipocalin"/>
    <property type="match status" value="1"/>
</dbReference>
<dbReference type="Proteomes" id="UP000538817">
    <property type="component" value="Unassembled WGS sequence"/>
</dbReference>
<dbReference type="GO" id="GO:0036094">
    <property type="term" value="F:small molecule binding"/>
    <property type="evidence" value="ECO:0007669"/>
    <property type="project" value="InterPro"/>
</dbReference>
<dbReference type="PANTHER" id="PTHR11430:SF77">
    <property type="entry name" value="LIPOCALIN-LIKE 1 PROTEIN"/>
    <property type="match status" value="1"/>
</dbReference>
<dbReference type="EMBL" id="VZSG01000781">
    <property type="protein sequence ID" value="NWX91159.1"/>
    <property type="molecule type" value="Genomic_DNA"/>
</dbReference>
<sequence length="186" mass="20794">MKAAQSSLALVLLCLLRVQAELPVQPGFDPEKFAGTWHIVAAVSDCPVFLSMKDKMKSSTSIFSFLPDGNMAMKAIFPVADECKKVEMHLQQKGQVGHYITTGEEGKRDLRVIETDYEHYAIVSSAAESDKKSSTTLQLYMRGHDVSPQLLKKFKELYPTVGLTDDMLAIMPKSGEWQHGQQRDRT</sequence>
<feature type="chain" id="PRO_5029624294" evidence="3">
    <location>
        <begin position="21"/>
        <end position="186"/>
    </location>
</feature>
<dbReference type="SUPFAM" id="SSF50814">
    <property type="entry name" value="Lipocalins"/>
    <property type="match status" value="1"/>
</dbReference>
<evidence type="ECO:0000313" key="5">
    <source>
        <dbReference type="EMBL" id="NWX91159.1"/>
    </source>
</evidence>
<dbReference type="Gene3D" id="2.40.128.20">
    <property type="match status" value="1"/>
</dbReference>
<dbReference type="InterPro" id="IPR022272">
    <property type="entry name" value="Lipocalin_CS"/>
</dbReference>
<feature type="signal peptide" evidence="3">
    <location>
        <begin position="1"/>
        <end position="20"/>
    </location>
</feature>
<evidence type="ECO:0000256" key="2">
    <source>
        <dbReference type="RuleBase" id="RU003695"/>
    </source>
</evidence>
<feature type="domain" description="Lipocalin/cytosolic fatty-acid binding" evidence="4">
    <location>
        <begin position="34"/>
        <end position="173"/>
    </location>
</feature>